<dbReference type="GO" id="GO:0016874">
    <property type="term" value="F:ligase activity"/>
    <property type="evidence" value="ECO:0007669"/>
    <property type="project" value="UniProtKB-KW"/>
</dbReference>
<dbReference type="InterPro" id="IPR011761">
    <property type="entry name" value="ATP-grasp"/>
</dbReference>
<evidence type="ECO:0000313" key="4">
    <source>
        <dbReference type="Proteomes" id="UP001597018"/>
    </source>
</evidence>
<reference evidence="4" key="1">
    <citation type="journal article" date="2019" name="Int. J. Syst. Evol. Microbiol.">
        <title>The Global Catalogue of Microorganisms (GCM) 10K type strain sequencing project: providing services to taxonomists for standard genome sequencing and annotation.</title>
        <authorList>
            <consortium name="The Broad Institute Genomics Platform"/>
            <consortium name="The Broad Institute Genome Sequencing Center for Infectious Disease"/>
            <person name="Wu L."/>
            <person name="Ma J."/>
        </authorList>
    </citation>
    <scope>NUCLEOTIDE SEQUENCE [LARGE SCALE GENOMIC DNA]</scope>
    <source>
        <strain evidence="4">CCUG 56401</strain>
    </source>
</reference>
<dbReference type="EMBL" id="JBHTIW010000043">
    <property type="protein sequence ID" value="MFD0923835.1"/>
    <property type="molecule type" value="Genomic_DNA"/>
</dbReference>
<dbReference type="Proteomes" id="UP001597018">
    <property type="component" value="Unassembled WGS sequence"/>
</dbReference>
<keyword evidence="3" id="KW-0436">Ligase</keyword>
<dbReference type="PROSITE" id="PS50975">
    <property type="entry name" value="ATP_GRASP"/>
    <property type="match status" value="1"/>
</dbReference>
<evidence type="ECO:0000259" key="2">
    <source>
        <dbReference type="PROSITE" id="PS50975"/>
    </source>
</evidence>
<name>A0ABW3G2U3_9PSEU</name>
<dbReference type="RefSeq" id="WP_263247967.1">
    <property type="nucleotide sequence ID" value="NZ_BAABLT010000043.1"/>
</dbReference>
<feature type="domain" description="ATP-grasp" evidence="2">
    <location>
        <begin position="129"/>
        <end position="324"/>
    </location>
</feature>
<gene>
    <name evidence="3" type="ORF">ACFQ16_29160</name>
</gene>
<dbReference type="Gene3D" id="3.30.470.20">
    <property type="entry name" value="ATP-grasp fold, B domain"/>
    <property type="match status" value="1"/>
</dbReference>
<protein>
    <submittedName>
        <fullName evidence="3">Carboxylate--amine ligase</fullName>
    </submittedName>
</protein>
<dbReference type="SUPFAM" id="SSF56059">
    <property type="entry name" value="Glutathione synthetase ATP-binding domain-like"/>
    <property type="match status" value="1"/>
</dbReference>
<dbReference type="Gene3D" id="3.30.1490.20">
    <property type="entry name" value="ATP-grasp fold, A domain"/>
    <property type="match status" value="1"/>
</dbReference>
<sequence length="441" mass="49284">MGFDTSTPAVVFKLDPNVMHHGGLGVIRSLGRAGVPVYAVAEDSLAPAAHSRYVRGRWLWSPEPEDVDSVLDGLQLLAERIGRQAVLIPTDDAGAIFLAEHGSELSPWYRFARPPRELPRALAGKYSMYRLCRRMGVPCPEAVPATTWEQAQDFAERVGYPLVAKLATPWCAAGAKKVRSTTIVRSADELSELHERCGKTGVGGLMLQEYIPGGADTDWFFHAYCDETSTCLPAFTGVKERSYPAHAGLTSLGCCRPNPELAREATALLERLGYRGIVDLDFRWDARDGRYKLLDFNPRLGAQFRLFTDSAGMDVALASYVDLTGQPVPAGEPPEGRRFLVENYDPVAALRYWRRGELRPRAWLSSVRGVDETAWFARDDLLPFALMCVWTACRAAVRPLPVPRRARHPELAEPQYVPGRNLAPEWPIKRRRERLFEEEHT</sequence>
<proteinExistence type="predicted"/>
<evidence type="ECO:0000313" key="3">
    <source>
        <dbReference type="EMBL" id="MFD0923835.1"/>
    </source>
</evidence>
<organism evidence="3 4">
    <name type="scientific">Saccharopolyspora rosea</name>
    <dbReference type="NCBI Taxonomy" id="524884"/>
    <lineage>
        <taxon>Bacteria</taxon>
        <taxon>Bacillati</taxon>
        <taxon>Actinomycetota</taxon>
        <taxon>Actinomycetes</taxon>
        <taxon>Pseudonocardiales</taxon>
        <taxon>Pseudonocardiaceae</taxon>
        <taxon>Saccharopolyspora</taxon>
    </lineage>
</organism>
<accession>A0ABW3G2U3</accession>
<comment type="caution">
    <text evidence="3">The sequence shown here is derived from an EMBL/GenBank/DDBJ whole genome shotgun (WGS) entry which is preliminary data.</text>
</comment>
<dbReference type="InterPro" id="IPR013815">
    <property type="entry name" value="ATP_grasp_subdomain_1"/>
</dbReference>
<keyword evidence="4" id="KW-1185">Reference proteome</keyword>
<keyword evidence="1" id="KW-0547">Nucleotide-binding</keyword>
<keyword evidence="1" id="KW-0067">ATP-binding</keyword>
<evidence type="ECO:0000256" key="1">
    <source>
        <dbReference type="PROSITE-ProRule" id="PRU00409"/>
    </source>
</evidence>